<evidence type="ECO:0000313" key="9">
    <source>
        <dbReference type="EMBL" id="QFX93072.1"/>
    </source>
</evidence>
<keyword evidence="10" id="KW-1185">Reference proteome</keyword>
<dbReference type="GO" id="GO:0043190">
    <property type="term" value="C:ATP-binding cassette (ABC) transporter complex"/>
    <property type="evidence" value="ECO:0007669"/>
    <property type="project" value="InterPro"/>
</dbReference>
<evidence type="ECO:0000256" key="6">
    <source>
        <dbReference type="RuleBase" id="RU003943"/>
    </source>
</evidence>
<dbReference type="Pfam" id="PF00950">
    <property type="entry name" value="ABC-3"/>
    <property type="match status" value="1"/>
</dbReference>
<gene>
    <name evidence="9" type="ORF">LF543_05785</name>
    <name evidence="8" type="ORF">LfDm3_1199</name>
</gene>
<feature type="transmembrane region" description="Helical" evidence="7">
    <location>
        <begin position="12"/>
        <end position="31"/>
    </location>
</feature>
<dbReference type="AlphaFoldDB" id="A0A0C1PZF2"/>
<sequence length="266" mass="28516">MFSFEFMRNAFLASTIIAVVCGVIGVFVVSRNMPFLTHTLSEIGFAGASFGMFIGISPLNGMLLFTTISSVLVGKMSSGSVAERREDTISAVSALFIGLGVLFLALSNSSASYATNILFGSIVGISASEVHQMIWLSVIVLIVTLFIYRDLKFDSFDAVGARAQKIPSGILSLIFLVMLALSVSVAAQIVGALLIFILLTLPAASAKYFVHSVSKMIGLAIVFGLVGVWVGLTLGYYTNWPVSFFIAVIEVVIYFSSLIYNHFVEG</sequence>
<organism evidence="8 10">
    <name type="scientific">Fructilactobacillus fructivorans</name>
    <dbReference type="NCBI Taxonomy" id="1614"/>
    <lineage>
        <taxon>Bacteria</taxon>
        <taxon>Bacillati</taxon>
        <taxon>Bacillota</taxon>
        <taxon>Bacilli</taxon>
        <taxon>Lactobacillales</taxon>
        <taxon>Lactobacillaceae</taxon>
        <taxon>Fructilactobacillus</taxon>
    </lineage>
</organism>
<dbReference type="EMBL" id="CP045562">
    <property type="protein sequence ID" value="QFX93072.1"/>
    <property type="molecule type" value="Genomic_DNA"/>
</dbReference>
<proteinExistence type="inferred from homology"/>
<evidence type="ECO:0000313" key="10">
    <source>
        <dbReference type="Proteomes" id="UP000031397"/>
    </source>
</evidence>
<dbReference type="Proteomes" id="UP000327194">
    <property type="component" value="Chromosome"/>
</dbReference>
<dbReference type="GeneID" id="74913860"/>
<dbReference type="PATRIC" id="fig|1614.11.peg.1256"/>
<keyword evidence="4 7" id="KW-1133">Transmembrane helix</keyword>
<keyword evidence="5 7" id="KW-0472">Membrane</keyword>
<feature type="transmembrane region" description="Helical" evidence="7">
    <location>
        <begin position="43"/>
        <end position="68"/>
    </location>
</feature>
<evidence type="ECO:0000256" key="2">
    <source>
        <dbReference type="ARBA" id="ARBA00008034"/>
    </source>
</evidence>
<evidence type="ECO:0000256" key="4">
    <source>
        <dbReference type="ARBA" id="ARBA00022989"/>
    </source>
</evidence>
<name>A0A0C1PZF2_9LACO</name>
<evidence type="ECO:0000313" key="11">
    <source>
        <dbReference type="Proteomes" id="UP000327194"/>
    </source>
</evidence>
<dbReference type="GO" id="GO:0055085">
    <property type="term" value="P:transmembrane transport"/>
    <property type="evidence" value="ECO:0007669"/>
    <property type="project" value="InterPro"/>
</dbReference>
<dbReference type="InterPro" id="IPR001626">
    <property type="entry name" value="ABC_TroCD"/>
</dbReference>
<comment type="similarity">
    <text evidence="2 6">Belongs to the ABC-3 integral membrane protein family.</text>
</comment>
<evidence type="ECO:0000256" key="3">
    <source>
        <dbReference type="ARBA" id="ARBA00022692"/>
    </source>
</evidence>
<feature type="transmembrane region" description="Helical" evidence="7">
    <location>
        <begin position="243"/>
        <end position="263"/>
    </location>
</feature>
<feature type="transmembrane region" description="Helical" evidence="7">
    <location>
        <begin position="217"/>
        <end position="237"/>
    </location>
</feature>
<dbReference type="GO" id="GO:0010043">
    <property type="term" value="P:response to zinc ion"/>
    <property type="evidence" value="ECO:0007669"/>
    <property type="project" value="TreeGrafter"/>
</dbReference>
<dbReference type="OrthoDB" id="9798540at2"/>
<dbReference type="RefSeq" id="WP_010022856.1">
    <property type="nucleotide sequence ID" value="NZ_AZDS01000004.1"/>
</dbReference>
<accession>A0A0C1PZF2</accession>
<evidence type="ECO:0000256" key="1">
    <source>
        <dbReference type="ARBA" id="ARBA00004141"/>
    </source>
</evidence>
<dbReference type="InterPro" id="IPR037294">
    <property type="entry name" value="ABC_BtuC-like"/>
</dbReference>
<feature type="transmembrane region" description="Helical" evidence="7">
    <location>
        <begin position="169"/>
        <end position="187"/>
    </location>
</feature>
<evidence type="ECO:0000256" key="7">
    <source>
        <dbReference type="SAM" id="Phobius"/>
    </source>
</evidence>
<evidence type="ECO:0000313" key="8">
    <source>
        <dbReference type="EMBL" id="KID41053.1"/>
    </source>
</evidence>
<feature type="transmembrane region" description="Helical" evidence="7">
    <location>
        <begin position="89"/>
        <end position="110"/>
    </location>
</feature>
<feature type="transmembrane region" description="Helical" evidence="7">
    <location>
        <begin position="130"/>
        <end position="148"/>
    </location>
</feature>
<evidence type="ECO:0000256" key="5">
    <source>
        <dbReference type="ARBA" id="ARBA00023136"/>
    </source>
</evidence>
<protein>
    <submittedName>
        <fullName evidence="9">Metal ABC transporter permease</fullName>
    </submittedName>
    <submittedName>
        <fullName evidence="8">Zinc ABC transporter, inner membrane permease protein ZnuB</fullName>
    </submittedName>
</protein>
<dbReference type="Gene3D" id="1.10.3470.10">
    <property type="entry name" value="ABC transporter involved in vitamin B12 uptake, BtuC"/>
    <property type="match status" value="1"/>
</dbReference>
<reference evidence="8 10" key="1">
    <citation type="submission" date="2014-06" db="EMBL/GenBank/DDBJ databases">
        <title>Functional and comparative genomic analyses of the Drosophila gut microbiota identify candidate symbiosis factors.</title>
        <authorList>
            <person name="Newell P.D."/>
            <person name="Chaston J.M."/>
            <person name="Douglas A.E."/>
        </authorList>
    </citation>
    <scope>NUCLEOTIDE SEQUENCE [LARGE SCALE GENOMIC DNA]</scope>
    <source>
        <strain evidence="8 10">DmCS_002</strain>
    </source>
</reference>
<dbReference type="KEGG" id="lfv:LF543_05785"/>
<dbReference type="STRING" id="1614.IV37_GL001242"/>
<keyword evidence="3 6" id="KW-0812">Transmembrane</keyword>
<comment type="subcellular location">
    <subcellularLocation>
        <location evidence="6">Cell membrane</location>
        <topology evidence="6">Multi-pass membrane protein</topology>
    </subcellularLocation>
    <subcellularLocation>
        <location evidence="1">Membrane</location>
        <topology evidence="1">Multi-pass membrane protein</topology>
    </subcellularLocation>
</comment>
<dbReference type="Proteomes" id="UP000031397">
    <property type="component" value="Unassembled WGS sequence"/>
</dbReference>
<dbReference type="PANTHER" id="PTHR30477">
    <property type="entry name" value="ABC-TRANSPORTER METAL-BINDING PROTEIN"/>
    <property type="match status" value="1"/>
</dbReference>
<dbReference type="EMBL" id="JOJZ01000024">
    <property type="protein sequence ID" value="KID41053.1"/>
    <property type="molecule type" value="Genomic_DNA"/>
</dbReference>
<dbReference type="SUPFAM" id="SSF81345">
    <property type="entry name" value="ABC transporter involved in vitamin B12 uptake, BtuC"/>
    <property type="match status" value="1"/>
</dbReference>
<dbReference type="PANTHER" id="PTHR30477:SF13">
    <property type="entry name" value="IRON TRANSPORT SYSTEM MEMBRANE PROTEIN HI_0360-RELATED"/>
    <property type="match status" value="1"/>
</dbReference>
<keyword evidence="6" id="KW-0813">Transport</keyword>
<reference evidence="9 11" key="2">
    <citation type="submission" date="2019-10" db="EMBL/GenBank/DDBJ databases">
        <title>Genome sequencing of Lactobacillus fructivorans.</title>
        <authorList>
            <person name="Kim K."/>
        </authorList>
    </citation>
    <scope>NUCLEOTIDE SEQUENCE [LARGE SCALE GENOMIC DNA]</scope>
    <source>
        <strain evidence="9 11">LF543</strain>
    </source>
</reference>